<dbReference type="AlphaFoldDB" id="A0AAD2HJB5"/>
<feature type="transmembrane region" description="Helical" evidence="2">
    <location>
        <begin position="51"/>
        <end position="69"/>
    </location>
</feature>
<keyword evidence="2" id="KW-0472">Membrane</keyword>
<feature type="transmembrane region" description="Helical" evidence="2">
    <location>
        <begin position="122"/>
        <end position="142"/>
    </location>
</feature>
<keyword evidence="5" id="KW-1185">Reference proteome</keyword>
<proteinExistence type="predicted"/>
<evidence type="ECO:0000313" key="4">
    <source>
        <dbReference type="EMBL" id="CAK5277043.1"/>
    </source>
</evidence>
<evidence type="ECO:0000313" key="3">
    <source>
        <dbReference type="EMBL" id="CAK5277033.1"/>
    </source>
</evidence>
<gene>
    <name evidence="3" type="ORF">MYCIT1_LOCUS25805</name>
    <name evidence="4" type="ORF">MYCIT1_LOCUS25822</name>
</gene>
<evidence type="ECO:0000313" key="5">
    <source>
        <dbReference type="Proteomes" id="UP001295794"/>
    </source>
</evidence>
<dbReference type="Proteomes" id="UP001295794">
    <property type="component" value="Unassembled WGS sequence"/>
</dbReference>
<protein>
    <submittedName>
        <fullName evidence="3">Uncharacterized protein</fullName>
    </submittedName>
</protein>
<evidence type="ECO:0000256" key="2">
    <source>
        <dbReference type="SAM" id="Phobius"/>
    </source>
</evidence>
<feature type="region of interest" description="Disordered" evidence="1">
    <location>
        <begin position="301"/>
        <end position="330"/>
    </location>
</feature>
<feature type="transmembrane region" description="Helical" evidence="2">
    <location>
        <begin position="268"/>
        <end position="290"/>
    </location>
</feature>
<feature type="transmembrane region" description="Helical" evidence="2">
    <location>
        <begin position="196"/>
        <end position="218"/>
    </location>
</feature>
<sequence length="330" mass="35848">MRIPLSAQVPAWAQLRRPIADRPLAEQMTIDLSHTVNPDQATSLGFGLEGIFYGIHIVFFSAAVVLFVSRQTLKQPTARPILVATLLLFALCTLHFALNFQNVYVSTMVKVRPHISAETPRLVAADTSFILADFIGQLVLIYRCYLIWACNGLIILLPTLLALASVSCGMAVTGIVQRISPTAEQVPASLVPMGDATFSLSIICNFITTGLIVARLWWVSRRTEGDTSRNLSPSQRATAIFVESGLLFFVTQFVFIVLFAIAHPAQAIVEPIAIQIYAISPLLILIRIALGKSYENAALDSQQPASPDATSGSKAPFSYQLGPYSSDPSV</sequence>
<keyword evidence="2" id="KW-1133">Transmembrane helix</keyword>
<feature type="transmembrane region" description="Helical" evidence="2">
    <location>
        <begin position="154"/>
        <end position="176"/>
    </location>
</feature>
<feature type="compositionally biased region" description="Polar residues" evidence="1">
    <location>
        <begin position="301"/>
        <end position="313"/>
    </location>
</feature>
<feature type="transmembrane region" description="Helical" evidence="2">
    <location>
        <begin position="81"/>
        <end position="102"/>
    </location>
</feature>
<dbReference type="EMBL" id="CAVNYO010000419">
    <property type="protein sequence ID" value="CAK5277043.1"/>
    <property type="molecule type" value="Genomic_DNA"/>
</dbReference>
<evidence type="ECO:0000256" key="1">
    <source>
        <dbReference type="SAM" id="MobiDB-lite"/>
    </source>
</evidence>
<feature type="transmembrane region" description="Helical" evidence="2">
    <location>
        <begin position="239"/>
        <end position="262"/>
    </location>
</feature>
<dbReference type="EMBL" id="CAVNYO010000418">
    <property type="protein sequence ID" value="CAK5277033.1"/>
    <property type="molecule type" value="Genomic_DNA"/>
</dbReference>
<accession>A0AAD2HJB5</accession>
<keyword evidence="2" id="KW-0812">Transmembrane</keyword>
<name>A0AAD2HJB5_9AGAR</name>
<comment type="caution">
    <text evidence="3">The sequence shown here is derived from an EMBL/GenBank/DDBJ whole genome shotgun (WGS) entry which is preliminary data.</text>
</comment>
<organism evidence="3 5">
    <name type="scientific">Mycena citricolor</name>
    <dbReference type="NCBI Taxonomy" id="2018698"/>
    <lineage>
        <taxon>Eukaryota</taxon>
        <taxon>Fungi</taxon>
        <taxon>Dikarya</taxon>
        <taxon>Basidiomycota</taxon>
        <taxon>Agaricomycotina</taxon>
        <taxon>Agaricomycetes</taxon>
        <taxon>Agaricomycetidae</taxon>
        <taxon>Agaricales</taxon>
        <taxon>Marasmiineae</taxon>
        <taxon>Mycenaceae</taxon>
        <taxon>Mycena</taxon>
    </lineage>
</organism>
<reference evidence="3" key="1">
    <citation type="submission" date="2023-11" db="EMBL/GenBank/DDBJ databases">
        <authorList>
            <person name="De Vega J J."/>
            <person name="De Vega J J."/>
        </authorList>
    </citation>
    <scope>NUCLEOTIDE SEQUENCE</scope>
</reference>